<dbReference type="Proteomes" id="UP001283361">
    <property type="component" value="Unassembled WGS sequence"/>
</dbReference>
<gene>
    <name evidence="2" type="ORF">RRG08_013579</name>
</gene>
<keyword evidence="3" id="KW-1185">Reference proteome</keyword>
<proteinExistence type="predicted"/>
<feature type="region of interest" description="Disordered" evidence="1">
    <location>
        <begin position="50"/>
        <end position="83"/>
    </location>
</feature>
<sequence length="135" mass="14845">MLKNCRSAKLEKRRLTVELTNGRPARSIIPFHSLSLSPFSSLHIFSPSRSTIDPQASAPSSLSPETTATRSVRRPGRSGVNERSLCDQINTVGRLRHVYVTGTEKEAGRTGLLVPPVYGCGVWRGKWLGLSEKMV</sequence>
<dbReference type="EMBL" id="JAWDGP010007084">
    <property type="protein sequence ID" value="KAK3730284.1"/>
    <property type="molecule type" value="Genomic_DNA"/>
</dbReference>
<organism evidence="2 3">
    <name type="scientific">Elysia crispata</name>
    <name type="common">lettuce slug</name>
    <dbReference type="NCBI Taxonomy" id="231223"/>
    <lineage>
        <taxon>Eukaryota</taxon>
        <taxon>Metazoa</taxon>
        <taxon>Spiralia</taxon>
        <taxon>Lophotrochozoa</taxon>
        <taxon>Mollusca</taxon>
        <taxon>Gastropoda</taxon>
        <taxon>Heterobranchia</taxon>
        <taxon>Euthyneura</taxon>
        <taxon>Panpulmonata</taxon>
        <taxon>Sacoglossa</taxon>
        <taxon>Placobranchoidea</taxon>
        <taxon>Plakobranchidae</taxon>
        <taxon>Elysia</taxon>
    </lineage>
</organism>
<feature type="compositionally biased region" description="Polar residues" evidence="1">
    <location>
        <begin position="50"/>
        <end position="70"/>
    </location>
</feature>
<evidence type="ECO:0000313" key="3">
    <source>
        <dbReference type="Proteomes" id="UP001283361"/>
    </source>
</evidence>
<evidence type="ECO:0000256" key="1">
    <source>
        <dbReference type="SAM" id="MobiDB-lite"/>
    </source>
</evidence>
<evidence type="ECO:0000313" key="2">
    <source>
        <dbReference type="EMBL" id="KAK3730284.1"/>
    </source>
</evidence>
<reference evidence="2" key="1">
    <citation type="journal article" date="2023" name="G3 (Bethesda)">
        <title>A reference genome for the long-term kleptoplast-retaining sea slug Elysia crispata morphotype clarki.</title>
        <authorList>
            <person name="Eastman K.E."/>
            <person name="Pendleton A.L."/>
            <person name="Shaikh M.A."/>
            <person name="Suttiyut T."/>
            <person name="Ogas R."/>
            <person name="Tomko P."/>
            <person name="Gavelis G."/>
            <person name="Widhalm J.R."/>
            <person name="Wisecaver J.H."/>
        </authorList>
    </citation>
    <scope>NUCLEOTIDE SEQUENCE</scope>
    <source>
        <strain evidence="2">ECLA1</strain>
    </source>
</reference>
<dbReference type="AlphaFoldDB" id="A0AAE0Y2M7"/>
<protein>
    <submittedName>
        <fullName evidence="2">Uncharacterized protein</fullName>
    </submittedName>
</protein>
<accession>A0AAE0Y2M7</accession>
<comment type="caution">
    <text evidence="2">The sequence shown here is derived from an EMBL/GenBank/DDBJ whole genome shotgun (WGS) entry which is preliminary data.</text>
</comment>
<name>A0AAE0Y2M7_9GAST</name>